<accession>A0A9X1UB91</accession>
<dbReference type="InterPro" id="IPR023606">
    <property type="entry name" value="CoA-Trfase_III_dom_1_sf"/>
</dbReference>
<dbReference type="InterPro" id="IPR003673">
    <property type="entry name" value="CoA-Trfase_fam_III"/>
</dbReference>
<reference evidence="2" key="1">
    <citation type="submission" date="2022-01" db="EMBL/GenBank/DDBJ databases">
        <title>Genome sequnece data of strain Bradyrhizobium sp. nov.</title>
        <authorList>
            <person name="Zhang J."/>
        </authorList>
    </citation>
    <scope>NUCLEOTIDE SEQUENCE</scope>
    <source>
        <strain evidence="3">WYCCWR 12774</strain>
        <strain evidence="2">WYCCWR 13023</strain>
    </source>
</reference>
<dbReference type="Proteomes" id="UP001139012">
    <property type="component" value="Unassembled WGS sequence"/>
</dbReference>
<dbReference type="SUPFAM" id="SSF89796">
    <property type="entry name" value="CoA-transferase family III (CaiB/BaiF)"/>
    <property type="match status" value="1"/>
</dbReference>
<dbReference type="Proteomes" id="UP001139054">
    <property type="component" value="Unassembled WGS sequence"/>
</dbReference>
<comment type="caution">
    <text evidence="2">The sequence shown here is derived from an EMBL/GenBank/DDBJ whole genome shotgun (WGS) entry which is preliminary data.</text>
</comment>
<dbReference type="InterPro" id="IPR044855">
    <property type="entry name" value="CoA-Trfase_III_dom3_sf"/>
</dbReference>
<evidence type="ECO:0000313" key="4">
    <source>
        <dbReference type="Proteomes" id="UP001139012"/>
    </source>
</evidence>
<keyword evidence="1 2" id="KW-0808">Transferase</keyword>
<keyword evidence="4" id="KW-1185">Reference proteome</keyword>
<sequence>MTATIARHSIERSNLRERPVVSDKATASVARGALDGLIVLEVGMVMQVPLAGQVLGDFGADVIKIERPQGDITRGLDFEATRVGGMSAYYAAMGRNKRTLALDLKNPAAFEILLTLVDRADVLMHNFRPGVMERLGLGYKDLSTRNPRLIYAAGFGFGETGPLADRPGQDMLAQAFSGLARGGLQEHQPPQLTNSPIVDYGAAMSLVQGILAAVIERQTSGRGQLVSTSLFDVSLAMQLCEIASESIYGVKTDWTRQAMLVRTADGWVAVVMLFRDNPLGLLCQALDLPDISTRPELATREKQIENLTAIQEYCAPALMTLNTSEVLDRLASVDLLCSPVNEIPEAISHPQASQNGIMWQVEVPGRGVVSLAGLPVRLSRTPPAVRIHPAPIGAATEEVLTSFGFSEQAIQEARSRKAFG</sequence>
<dbReference type="EMBL" id="JAKLUA010000024">
    <property type="protein sequence ID" value="MCG2672758.1"/>
    <property type="molecule type" value="Genomic_DNA"/>
</dbReference>
<evidence type="ECO:0000313" key="5">
    <source>
        <dbReference type="Proteomes" id="UP001139054"/>
    </source>
</evidence>
<evidence type="ECO:0000256" key="1">
    <source>
        <dbReference type="ARBA" id="ARBA00022679"/>
    </source>
</evidence>
<dbReference type="PANTHER" id="PTHR48207:SF3">
    <property type="entry name" value="SUCCINATE--HYDROXYMETHYLGLUTARATE COA-TRANSFERASE"/>
    <property type="match status" value="1"/>
</dbReference>
<gene>
    <name evidence="3" type="ORF">L6637_38110</name>
    <name evidence="2" type="ORF">L6654_35695</name>
</gene>
<name>A0A9X1UB91_9BRAD</name>
<dbReference type="Gene3D" id="3.30.1540.10">
    <property type="entry name" value="formyl-coa transferase, domain 3"/>
    <property type="match status" value="1"/>
</dbReference>
<dbReference type="EMBL" id="JAKLTY010000034">
    <property type="protein sequence ID" value="MCG2631965.1"/>
    <property type="molecule type" value="Genomic_DNA"/>
</dbReference>
<dbReference type="GO" id="GO:0008410">
    <property type="term" value="F:CoA-transferase activity"/>
    <property type="evidence" value="ECO:0007669"/>
    <property type="project" value="TreeGrafter"/>
</dbReference>
<organism evidence="2 5">
    <name type="scientific">Bradyrhizobium zhengyangense</name>
    <dbReference type="NCBI Taxonomy" id="2911009"/>
    <lineage>
        <taxon>Bacteria</taxon>
        <taxon>Pseudomonadati</taxon>
        <taxon>Pseudomonadota</taxon>
        <taxon>Alphaproteobacteria</taxon>
        <taxon>Hyphomicrobiales</taxon>
        <taxon>Nitrobacteraceae</taxon>
        <taxon>Bradyrhizobium</taxon>
    </lineage>
</organism>
<protein>
    <submittedName>
        <fullName evidence="2">CoA transferase</fullName>
    </submittedName>
</protein>
<dbReference type="AlphaFoldDB" id="A0A9X1UB91"/>
<dbReference type="PANTHER" id="PTHR48207">
    <property type="entry name" value="SUCCINATE--HYDROXYMETHYLGLUTARATE COA-TRANSFERASE"/>
    <property type="match status" value="1"/>
</dbReference>
<proteinExistence type="predicted"/>
<dbReference type="RefSeq" id="WP_128929757.1">
    <property type="nucleotide sequence ID" value="NZ_JAKLTY010000034.1"/>
</dbReference>
<evidence type="ECO:0000313" key="3">
    <source>
        <dbReference type="EMBL" id="MCG2672758.1"/>
    </source>
</evidence>
<dbReference type="InterPro" id="IPR050483">
    <property type="entry name" value="CoA-transferase_III_domain"/>
</dbReference>
<evidence type="ECO:0000313" key="2">
    <source>
        <dbReference type="EMBL" id="MCG2631965.1"/>
    </source>
</evidence>
<dbReference type="Pfam" id="PF02515">
    <property type="entry name" value="CoA_transf_3"/>
    <property type="match status" value="1"/>
</dbReference>
<dbReference type="Gene3D" id="3.40.50.10540">
    <property type="entry name" value="Crotonobetainyl-coa:carnitine coa-transferase, domain 1"/>
    <property type="match status" value="1"/>
</dbReference>